<evidence type="ECO:0000256" key="2">
    <source>
        <dbReference type="SAM" id="MobiDB-lite"/>
    </source>
</evidence>
<protein>
    <submittedName>
        <fullName evidence="3">Uncharacterized protein</fullName>
    </submittedName>
</protein>
<evidence type="ECO:0000256" key="1">
    <source>
        <dbReference type="PROSITE-ProRule" id="PRU00023"/>
    </source>
</evidence>
<dbReference type="AlphaFoldDB" id="A0A9W9Z697"/>
<evidence type="ECO:0000313" key="3">
    <source>
        <dbReference type="EMBL" id="KAJ7375741.1"/>
    </source>
</evidence>
<dbReference type="Pfam" id="PF00023">
    <property type="entry name" value="Ank"/>
    <property type="match status" value="1"/>
</dbReference>
<organism evidence="3 4">
    <name type="scientific">Desmophyllum pertusum</name>
    <dbReference type="NCBI Taxonomy" id="174260"/>
    <lineage>
        <taxon>Eukaryota</taxon>
        <taxon>Metazoa</taxon>
        <taxon>Cnidaria</taxon>
        <taxon>Anthozoa</taxon>
        <taxon>Hexacorallia</taxon>
        <taxon>Scleractinia</taxon>
        <taxon>Caryophylliina</taxon>
        <taxon>Caryophylliidae</taxon>
        <taxon>Desmophyllum</taxon>
    </lineage>
</organism>
<evidence type="ECO:0000313" key="4">
    <source>
        <dbReference type="Proteomes" id="UP001163046"/>
    </source>
</evidence>
<name>A0A9W9Z697_9CNID</name>
<dbReference type="PROSITE" id="PS50088">
    <property type="entry name" value="ANK_REPEAT"/>
    <property type="match status" value="1"/>
</dbReference>
<dbReference type="Gene3D" id="1.25.40.20">
    <property type="entry name" value="Ankyrin repeat-containing domain"/>
    <property type="match status" value="1"/>
</dbReference>
<dbReference type="SUPFAM" id="SSF48403">
    <property type="entry name" value="Ankyrin repeat"/>
    <property type="match status" value="1"/>
</dbReference>
<keyword evidence="4" id="KW-1185">Reference proteome</keyword>
<feature type="compositionally biased region" description="Basic and acidic residues" evidence="2">
    <location>
        <begin position="76"/>
        <end position="91"/>
    </location>
</feature>
<dbReference type="InterPro" id="IPR036770">
    <property type="entry name" value="Ankyrin_rpt-contain_sf"/>
</dbReference>
<accession>A0A9W9Z697</accession>
<dbReference type="Proteomes" id="UP001163046">
    <property type="component" value="Unassembled WGS sequence"/>
</dbReference>
<keyword evidence="1" id="KW-0040">ANK repeat</keyword>
<reference evidence="3" key="1">
    <citation type="submission" date="2023-01" db="EMBL/GenBank/DDBJ databases">
        <title>Genome assembly of the deep-sea coral Lophelia pertusa.</title>
        <authorList>
            <person name="Herrera S."/>
            <person name="Cordes E."/>
        </authorList>
    </citation>
    <scope>NUCLEOTIDE SEQUENCE</scope>
    <source>
        <strain evidence="3">USNM1676648</strain>
        <tissue evidence="3">Polyp</tissue>
    </source>
</reference>
<dbReference type="SMART" id="SM00248">
    <property type="entry name" value="ANK"/>
    <property type="match status" value="1"/>
</dbReference>
<dbReference type="PROSITE" id="PS50297">
    <property type="entry name" value="ANK_REP_REGION"/>
    <property type="match status" value="1"/>
</dbReference>
<dbReference type="InterPro" id="IPR002110">
    <property type="entry name" value="Ankyrin_rpt"/>
</dbReference>
<comment type="caution">
    <text evidence="3">The sequence shown here is derived from an EMBL/GenBank/DDBJ whole genome shotgun (WGS) entry which is preliminary data.</text>
</comment>
<dbReference type="OrthoDB" id="20872at2759"/>
<sequence length="265" mass="29996">MLLKRVPKGEADEADHDQMTSLHWSVSYGNAEHVKLLLKAGSTVTLTDMEIEDIPDKEGRDCSHLRLRGKRQVKNAPKDDAEHNLDVHDDSSGTTPIMVDHQDVTQYMIEQGALTINGIQDIASTNHPEVLAWLRKCARHLKPKKTLLMRHEAVRRETNVQAQRSRKRLGTCLGTQSLLAQCISKYPRTIENLAFLIADLSLNRESEKNEFIIDGRTDTFRKMAAVLTRAKCMRLETKPLKEADSTETLVANLLQESRDHSAERP</sequence>
<proteinExistence type="predicted"/>
<gene>
    <name evidence="3" type="ORF">OS493_039184</name>
</gene>
<feature type="region of interest" description="Disordered" evidence="2">
    <location>
        <begin position="73"/>
        <end position="95"/>
    </location>
</feature>
<feature type="repeat" description="ANK" evidence="1">
    <location>
        <begin position="17"/>
        <end position="49"/>
    </location>
</feature>
<dbReference type="EMBL" id="MU826512">
    <property type="protein sequence ID" value="KAJ7375741.1"/>
    <property type="molecule type" value="Genomic_DNA"/>
</dbReference>